<sequence length="99" mass="11762">MENINIILNDIQNCSSIQDRIILLKTLNNELEKEKNQQNKYLDKLKENNSKLSKKYKKFSIDQLNALLYETESITDQIKIYETINYKIQDITNELFTSD</sequence>
<reference evidence="2" key="1">
    <citation type="journal article" date="2019" name="Philos. Trans. R. Soc. Lond., B, Biol. Sci.">
        <title>Targeted metagenomic recovery of four divergent viruses reveals shared and distinctive characteristics of giant viruses of marine eukaryotes.</title>
        <authorList>
            <person name="Needham D.M."/>
            <person name="Poirier C."/>
            <person name="Hehenberger E."/>
            <person name="Jimenez V."/>
            <person name="Swalwell J.E."/>
            <person name="Santoro A.E."/>
            <person name="Worden A.Z."/>
        </authorList>
    </citation>
    <scope>NUCLEOTIDE SEQUENCE</scope>
    <source>
        <strain evidence="2">MPacV-611</strain>
    </source>
</reference>
<dbReference type="EMBL" id="MN448288">
    <property type="protein sequence ID" value="QFG74466.1"/>
    <property type="molecule type" value="Genomic_DNA"/>
</dbReference>
<protein>
    <submittedName>
        <fullName evidence="2">Uncharacterized protein</fullName>
    </submittedName>
</protein>
<feature type="coiled-coil region" evidence="1">
    <location>
        <begin position="17"/>
        <end position="62"/>
    </location>
</feature>
<accession>A0A5J6VJX6</accession>
<proteinExistence type="predicted"/>
<organism evidence="2">
    <name type="scientific">Megaviridae environmental sample</name>
    <dbReference type="NCBI Taxonomy" id="1737588"/>
    <lineage>
        <taxon>Viruses</taxon>
        <taxon>Varidnaviria</taxon>
        <taxon>Bamfordvirae</taxon>
        <taxon>Nucleocytoviricota</taxon>
        <taxon>Megaviricetes</taxon>
        <taxon>Imitervirales</taxon>
        <taxon>Mimiviridae</taxon>
        <taxon>environmental samples</taxon>
    </lineage>
</organism>
<evidence type="ECO:0000313" key="2">
    <source>
        <dbReference type="EMBL" id="QFG74466.1"/>
    </source>
</evidence>
<keyword evidence="1" id="KW-0175">Coiled coil</keyword>
<name>A0A5J6VJX6_9VIRU</name>
<evidence type="ECO:0000256" key="1">
    <source>
        <dbReference type="SAM" id="Coils"/>
    </source>
</evidence>